<dbReference type="EMBL" id="BMAW01126146">
    <property type="protein sequence ID" value="GFU15447.1"/>
    <property type="molecule type" value="Genomic_DNA"/>
</dbReference>
<protein>
    <recommendedName>
        <fullName evidence="4">CCHC-type domain-containing protein</fullName>
    </recommendedName>
</protein>
<feature type="region of interest" description="Disordered" evidence="1">
    <location>
        <begin position="1"/>
        <end position="58"/>
    </location>
</feature>
<feature type="compositionally biased region" description="Basic and acidic residues" evidence="1">
    <location>
        <begin position="25"/>
        <end position="35"/>
    </location>
</feature>
<gene>
    <name evidence="2" type="ORF">NPIL_556121</name>
</gene>
<comment type="caution">
    <text evidence="2">The sequence shown here is derived from an EMBL/GenBank/DDBJ whole genome shotgun (WGS) entry which is preliminary data.</text>
</comment>
<sequence length="102" mass="11338">MEFQSKEDGPLKREYPSKPYAPKRSSPDCRFKKTNQDGSTSLFSRGDKLKTDDRSERPSVSCYGCGKPGVTKPRCPNYKPTANKDSANLSNIICIHALPTPN</sequence>
<accession>A0A8X6QEX5</accession>
<dbReference type="AlphaFoldDB" id="A0A8X6QEX5"/>
<feature type="compositionally biased region" description="Basic and acidic residues" evidence="1">
    <location>
        <begin position="45"/>
        <end position="57"/>
    </location>
</feature>
<feature type="compositionally biased region" description="Basic and acidic residues" evidence="1">
    <location>
        <begin position="1"/>
        <end position="16"/>
    </location>
</feature>
<proteinExistence type="predicted"/>
<keyword evidence="3" id="KW-1185">Reference proteome</keyword>
<evidence type="ECO:0008006" key="4">
    <source>
        <dbReference type="Google" id="ProtNLM"/>
    </source>
</evidence>
<dbReference type="Proteomes" id="UP000887013">
    <property type="component" value="Unassembled WGS sequence"/>
</dbReference>
<dbReference type="OrthoDB" id="425619at2759"/>
<dbReference type="SUPFAM" id="SSF57756">
    <property type="entry name" value="Retrovirus zinc finger-like domains"/>
    <property type="match status" value="1"/>
</dbReference>
<reference evidence="2" key="1">
    <citation type="submission" date="2020-08" db="EMBL/GenBank/DDBJ databases">
        <title>Multicomponent nature underlies the extraordinary mechanical properties of spider dragline silk.</title>
        <authorList>
            <person name="Kono N."/>
            <person name="Nakamura H."/>
            <person name="Mori M."/>
            <person name="Yoshida Y."/>
            <person name="Ohtoshi R."/>
            <person name="Malay A.D."/>
            <person name="Moran D.A.P."/>
            <person name="Tomita M."/>
            <person name="Numata K."/>
            <person name="Arakawa K."/>
        </authorList>
    </citation>
    <scope>NUCLEOTIDE SEQUENCE</scope>
</reference>
<name>A0A8X6QEX5_NEPPI</name>
<organism evidence="2 3">
    <name type="scientific">Nephila pilipes</name>
    <name type="common">Giant wood spider</name>
    <name type="synonym">Nephila maculata</name>
    <dbReference type="NCBI Taxonomy" id="299642"/>
    <lineage>
        <taxon>Eukaryota</taxon>
        <taxon>Metazoa</taxon>
        <taxon>Ecdysozoa</taxon>
        <taxon>Arthropoda</taxon>
        <taxon>Chelicerata</taxon>
        <taxon>Arachnida</taxon>
        <taxon>Araneae</taxon>
        <taxon>Araneomorphae</taxon>
        <taxon>Entelegynae</taxon>
        <taxon>Araneoidea</taxon>
        <taxon>Nephilidae</taxon>
        <taxon>Nephila</taxon>
    </lineage>
</organism>
<dbReference type="GO" id="GO:0008270">
    <property type="term" value="F:zinc ion binding"/>
    <property type="evidence" value="ECO:0007669"/>
    <property type="project" value="InterPro"/>
</dbReference>
<dbReference type="InterPro" id="IPR036875">
    <property type="entry name" value="Znf_CCHC_sf"/>
</dbReference>
<evidence type="ECO:0000313" key="2">
    <source>
        <dbReference type="EMBL" id="GFU15447.1"/>
    </source>
</evidence>
<evidence type="ECO:0000256" key="1">
    <source>
        <dbReference type="SAM" id="MobiDB-lite"/>
    </source>
</evidence>
<evidence type="ECO:0000313" key="3">
    <source>
        <dbReference type="Proteomes" id="UP000887013"/>
    </source>
</evidence>
<dbReference type="GO" id="GO:0003676">
    <property type="term" value="F:nucleic acid binding"/>
    <property type="evidence" value="ECO:0007669"/>
    <property type="project" value="InterPro"/>
</dbReference>